<gene>
    <name evidence="3" type="ORF">ACFORO_41375</name>
</gene>
<organism evidence="3 4">
    <name type="scientific">Amycolatopsis halotolerans</name>
    <dbReference type="NCBI Taxonomy" id="330083"/>
    <lineage>
        <taxon>Bacteria</taxon>
        <taxon>Bacillati</taxon>
        <taxon>Actinomycetota</taxon>
        <taxon>Actinomycetes</taxon>
        <taxon>Pseudonocardiales</taxon>
        <taxon>Pseudonocardiaceae</taxon>
        <taxon>Amycolatopsis</taxon>
    </lineage>
</organism>
<dbReference type="RefSeq" id="WP_377875870.1">
    <property type="nucleotide sequence ID" value="NZ_JBHMAY010000085.1"/>
</dbReference>
<protein>
    <submittedName>
        <fullName evidence="3">DUF1707 domain-containing protein</fullName>
    </submittedName>
</protein>
<feature type="region of interest" description="Disordered" evidence="1">
    <location>
        <begin position="1"/>
        <end position="25"/>
    </location>
</feature>
<keyword evidence="4" id="KW-1185">Reference proteome</keyword>
<feature type="compositionally biased region" description="Basic and acidic residues" evidence="1">
    <location>
        <begin position="1"/>
        <end position="12"/>
    </location>
</feature>
<accession>A0ABV7QTN7</accession>
<reference evidence="4" key="1">
    <citation type="journal article" date="2019" name="Int. J. Syst. Evol. Microbiol.">
        <title>The Global Catalogue of Microorganisms (GCM) 10K type strain sequencing project: providing services to taxonomists for standard genome sequencing and annotation.</title>
        <authorList>
            <consortium name="The Broad Institute Genomics Platform"/>
            <consortium name="The Broad Institute Genome Sequencing Center for Infectious Disease"/>
            <person name="Wu L."/>
            <person name="Ma J."/>
        </authorList>
    </citation>
    <scope>NUCLEOTIDE SEQUENCE [LARGE SCALE GENOMIC DNA]</scope>
    <source>
        <strain evidence="4">CGMCC 4.7682</strain>
    </source>
</reference>
<evidence type="ECO:0000256" key="1">
    <source>
        <dbReference type="SAM" id="MobiDB-lite"/>
    </source>
</evidence>
<dbReference type="PANTHER" id="PTHR40763">
    <property type="entry name" value="MEMBRANE PROTEIN-RELATED"/>
    <property type="match status" value="1"/>
</dbReference>
<sequence>MSDGELEPRGGDVARGNQRASDADRDRAVELLRQAVGDGLLGLDEFSDRVGVVLAAGTRGQMESVLADLPGLSLFPPEPPFSEPPALVLRTTNGSVKQEGEWVVPRRILAQCGSGRVRIDFTRAVCRHTEIQLKMVCTGSGQVQVTVPRGWSIRVEELSATSGRVIDKAADPYVPGSPLIWVSGELASGRLKIRHPRET</sequence>
<dbReference type="Pfam" id="PF08044">
    <property type="entry name" value="DUF1707"/>
    <property type="match status" value="1"/>
</dbReference>
<evidence type="ECO:0000313" key="4">
    <source>
        <dbReference type="Proteomes" id="UP001595764"/>
    </source>
</evidence>
<name>A0ABV7QTN7_9PSEU</name>
<dbReference type="PANTHER" id="PTHR40763:SF5">
    <property type="entry name" value="MEMBRANE PROTEIN"/>
    <property type="match status" value="1"/>
</dbReference>
<dbReference type="Proteomes" id="UP001595764">
    <property type="component" value="Unassembled WGS sequence"/>
</dbReference>
<dbReference type="EMBL" id="JBHRWI010000069">
    <property type="protein sequence ID" value="MFC3516676.1"/>
    <property type="molecule type" value="Genomic_DNA"/>
</dbReference>
<proteinExistence type="predicted"/>
<dbReference type="InterPro" id="IPR012551">
    <property type="entry name" value="DUF1707_SHOCT-like"/>
</dbReference>
<evidence type="ECO:0000313" key="3">
    <source>
        <dbReference type="EMBL" id="MFC3516676.1"/>
    </source>
</evidence>
<feature type="domain" description="DUF1707" evidence="2">
    <location>
        <begin position="19"/>
        <end position="70"/>
    </location>
</feature>
<evidence type="ECO:0000259" key="2">
    <source>
        <dbReference type="Pfam" id="PF08044"/>
    </source>
</evidence>
<comment type="caution">
    <text evidence="3">The sequence shown here is derived from an EMBL/GenBank/DDBJ whole genome shotgun (WGS) entry which is preliminary data.</text>
</comment>